<dbReference type="GO" id="GO:0005524">
    <property type="term" value="F:ATP binding"/>
    <property type="evidence" value="ECO:0007669"/>
    <property type="project" value="UniProtKB-KW"/>
</dbReference>
<evidence type="ECO:0000256" key="9">
    <source>
        <dbReference type="ARBA" id="ARBA00022840"/>
    </source>
</evidence>
<keyword evidence="5" id="KW-0808">Transferase</keyword>
<keyword evidence="13" id="KW-0472">Membrane</keyword>
<evidence type="ECO:0000256" key="6">
    <source>
        <dbReference type="ARBA" id="ARBA00022723"/>
    </source>
</evidence>
<dbReference type="EC" id="2.7.11.1" evidence="3"/>
<keyword evidence="13" id="KW-1133">Transmembrane helix</keyword>
<evidence type="ECO:0000256" key="7">
    <source>
        <dbReference type="ARBA" id="ARBA00022741"/>
    </source>
</evidence>
<proteinExistence type="inferred from homology"/>
<evidence type="ECO:0000256" key="1">
    <source>
        <dbReference type="ARBA" id="ARBA00001946"/>
    </source>
</evidence>
<keyword evidence="7" id="KW-0547">Nucleotide-binding</keyword>
<dbReference type="PROSITE" id="PS50011">
    <property type="entry name" value="PROTEIN_KINASE_DOM"/>
    <property type="match status" value="1"/>
</dbReference>
<dbReference type="GO" id="GO:0030490">
    <property type="term" value="P:maturation of SSU-rRNA"/>
    <property type="evidence" value="ECO:0007669"/>
    <property type="project" value="TreeGrafter"/>
</dbReference>
<dbReference type="Gene3D" id="1.10.510.10">
    <property type="entry name" value="Transferase(Phosphotransferase) domain 1"/>
    <property type="match status" value="1"/>
</dbReference>
<reference evidence="15" key="1">
    <citation type="journal article" date="2014" name="Front. Microbiol.">
        <title>High frequency of phylogenetically diverse reductive dehalogenase-homologous genes in deep subseafloor sedimentary metagenomes.</title>
        <authorList>
            <person name="Kawai M."/>
            <person name="Futagami T."/>
            <person name="Toyoda A."/>
            <person name="Takaki Y."/>
            <person name="Nishi S."/>
            <person name="Hori S."/>
            <person name="Arai W."/>
            <person name="Tsubouchi T."/>
            <person name="Morono Y."/>
            <person name="Uchiyama I."/>
            <person name="Ito T."/>
            <person name="Fujiyama A."/>
            <person name="Inagaki F."/>
            <person name="Takami H."/>
        </authorList>
    </citation>
    <scope>NUCLEOTIDE SEQUENCE</scope>
    <source>
        <strain evidence="15">Expedition CK06-06</strain>
    </source>
</reference>
<evidence type="ECO:0000256" key="4">
    <source>
        <dbReference type="ARBA" id="ARBA00022527"/>
    </source>
</evidence>
<evidence type="ECO:0000256" key="12">
    <source>
        <dbReference type="ARBA" id="ARBA00048679"/>
    </source>
</evidence>
<dbReference type="EMBL" id="BARU01017900">
    <property type="protein sequence ID" value="GAH50119.1"/>
    <property type="molecule type" value="Genomic_DNA"/>
</dbReference>
<comment type="catalytic activity">
    <reaction evidence="12">
        <text>L-seryl-[protein] + ATP = O-phospho-L-seryl-[protein] + ADP + H(+)</text>
        <dbReference type="Rhea" id="RHEA:17989"/>
        <dbReference type="Rhea" id="RHEA-COMP:9863"/>
        <dbReference type="Rhea" id="RHEA-COMP:11604"/>
        <dbReference type="ChEBI" id="CHEBI:15378"/>
        <dbReference type="ChEBI" id="CHEBI:29999"/>
        <dbReference type="ChEBI" id="CHEBI:30616"/>
        <dbReference type="ChEBI" id="CHEBI:83421"/>
        <dbReference type="ChEBI" id="CHEBI:456216"/>
        <dbReference type="EC" id="2.7.11.1"/>
    </reaction>
</comment>
<dbReference type="SMART" id="SM00090">
    <property type="entry name" value="RIO"/>
    <property type="match status" value="1"/>
</dbReference>
<evidence type="ECO:0000259" key="14">
    <source>
        <dbReference type="PROSITE" id="PS50011"/>
    </source>
</evidence>
<dbReference type="GO" id="GO:0004674">
    <property type="term" value="F:protein serine/threonine kinase activity"/>
    <property type="evidence" value="ECO:0007669"/>
    <property type="project" value="UniProtKB-KW"/>
</dbReference>
<keyword evidence="9" id="KW-0067">ATP-binding</keyword>
<dbReference type="InterPro" id="IPR036388">
    <property type="entry name" value="WH-like_DNA-bd_sf"/>
</dbReference>
<keyword evidence="10" id="KW-0460">Magnesium</keyword>
<keyword evidence="8" id="KW-0418">Kinase</keyword>
<evidence type="ECO:0000256" key="13">
    <source>
        <dbReference type="SAM" id="Phobius"/>
    </source>
</evidence>
<comment type="catalytic activity">
    <reaction evidence="11">
        <text>L-threonyl-[protein] + ATP = O-phospho-L-threonyl-[protein] + ADP + H(+)</text>
        <dbReference type="Rhea" id="RHEA:46608"/>
        <dbReference type="Rhea" id="RHEA-COMP:11060"/>
        <dbReference type="Rhea" id="RHEA-COMP:11605"/>
        <dbReference type="ChEBI" id="CHEBI:15378"/>
        <dbReference type="ChEBI" id="CHEBI:30013"/>
        <dbReference type="ChEBI" id="CHEBI:30616"/>
        <dbReference type="ChEBI" id="CHEBI:61977"/>
        <dbReference type="ChEBI" id="CHEBI:456216"/>
        <dbReference type="EC" id="2.7.11.1"/>
    </reaction>
</comment>
<accession>X1H8E9</accession>
<evidence type="ECO:0000256" key="5">
    <source>
        <dbReference type="ARBA" id="ARBA00022679"/>
    </source>
</evidence>
<dbReference type="Gene3D" id="1.10.10.10">
    <property type="entry name" value="Winged helix-like DNA-binding domain superfamily/Winged helix DNA-binding domain"/>
    <property type="match status" value="1"/>
</dbReference>
<sequence>SFIVSKLNKKKMLRRWTGQFVGYTLTFAGFDALALNTLYNKKIVAGVGRAKGVGKESDIYHAIDFEENEIMLKINRTGRASFQQVKKRRDLLKGKFHYNVFSLAELSSKREYEVLLKLQESKLPIPKLLGRNRHIIAMNVIEGIELVKVQNLKKPLKILERVIEYAKILYHKYDLVHADLTEYNILYNEKKDSITIIDFPQAISTDHPDADLILERDFNHLFDYFRNKWFISPEVEDVVEYIVGKK</sequence>
<keyword evidence="13" id="KW-0812">Transmembrane</keyword>
<dbReference type="PANTHER" id="PTHR45852:SF1">
    <property type="entry name" value="SERINE_THREONINE-PROTEIN KINASE RIO2"/>
    <property type="match status" value="1"/>
</dbReference>
<dbReference type="InterPro" id="IPR008266">
    <property type="entry name" value="Tyr_kinase_AS"/>
</dbReference>
<evidence type="ECO:0000256" key="8">
    <source>
        <dbReference type="ARBA" id="ARBA00022777"/>
    </source>
</evidence>
<dbReference type="Gene3D" id="3.30.200.20">
    <property type="entry name" value="Phosphorylase Kinase, domain 1"/>
    <property type="match status" value="1"/>
</dbReference>
<protein>
    <recommendedName>
        <fullName evidence="3">non-specific serine/threonine protein kinase</fullName>
        <ecNumber evidence="3">2.7.11.1</ecNumber>
    </recommendedName>
</protein>
<feature type="domain" description="Protein kinase" evidence="14">
    <location>
        <begin position="45"/>
        <end position="246"/>
    </location>
</feature>
<dbReference type="PANTHER" id="PTHR45852">
    <property type="entry name" value="SER/THR-PROTEIN KINASE RIO2"/>
    <property type="match status" value="1"/>
</dbReference>
<dbReference type="GO" id="GO:0005829">
    <property type="term" value="C:cytosol"/>
    <property type="evidence" value="ECO:0007669"/>
    <property type="project" value="TreeGrafter"/>
</dbReference>
<dbReference type="InterPro" id="IPR000719">
    <property type="entry name" value="Prot_kinase_dom"/>
</dbReference>
<organism evidence="15">
    <name type="scientific">marine sediment metagenome</name>
    <dbReference type="NCBI Taxonomy" id="412755"/>
    <lineage>
        <taxon>unclassified sequences</taxon>
        <taxon>metagenomes</taxon>
        <taxon>ecological metagenomes</taxon>
    </lineage>
</organism>
<evidence type="ECO:0000256" key="11">
    <source>
        <dbReference type="ARBA" id="ARBA00047899"/>
    </source>
</evidence>
<dbReference type="AlphaFoldDB" id="X1H8E9"/>
<comment type="similarity">
    <text evidence="2">Belongs to the protein kinase superfamily. RIO-type Ser/Thr kinase family.</text>
</comment>
<dbReference type="GO" id="GO:0030688">
    <property type="term" value="C:preribosome, small subunit precursor"/>
    <property type="evidence" value="ECO:0007669"/>
    <property type="project" value="TreeGrafter"/>
</dbReference>
<dbReference type="Pfam" id="PF09202">
    <property type="entry name" value="Rio2_N"/>
    <property type="match status" value="1"/>
</dbReference>
<dbReference type="InterPro" id="IPR018934">
    <property type="entry name" value="RIO_dom"/>
</dbReference>
<keyword evidence="4" id="KW-0723">Serine/threonine-protein kinase</keyword>
<comment type="cofactor">
    <cofactor evidence="1">
        <name>Mg(2+)</name>
        <dbReference type="ChEBI" id="CHEBI:18420"/>
    </cofactor>
</comment>
<dbReference type="InterPro" id="IPR000687">
    <property type="entry name" value="RIO_kinase"/>
</dbReference>
<dbReference type="Pfam" id="PF01163">
    <property type="entry name" value="RIO1"/>
    <property type="match status" value="1"/>
</dbReference>
<feature type="transmembrane region" description="Helical" evidence="13">
    <location>
        <begin position="20"/>
        <end position="39"/>
    </location>
</feature>
<comment type="caution">
    <text evidence="15">The sequence shown here is derived from an EMBL/GenBank/DDBJ whole genome shotgun (WGS) entry which is preliminary data.</text>
</comment>
<evidence type="ECO:0000313" key="15">
    <source>
        <dbReference type="EMBL" id="GAH50119.1"/>
    </source>
</evidence>
<dbReference type="SUPFAM" id="SSF56112">
    <property type="entry name" value="Protein kinase-like (PK-like)"/>
    <property type="match status" value="1"/>
</dbReference>
<evidence type="ECO:0000256" key="3">
    <source>
        <dbReference type="ARBA" id="ARBA00012513"/>
    </source>
</evidence>
<dbReference type="GO" id="GO:0046872">
    <property type="term" value="F:metal ion binding"/>
    <property type="evidence" value="ECO:0007669"/>
    <property type="project" value="UniProtKB-KW"/>
</dbReference>
<dbReference type="FunFam" id="3.30.200.20:FF:000052">
    <property type="entry name" value="Serine/threonine-protein kinase RIO2"/>
    <property type="match status" value="1"/>
</dbReference>
<evidence type="ECO:0000256" key="2">
    <source>
        <dbReference type="ARBA" id="ARBA00009196"/>
    </source>
</evidence>
<evidence type="ECO:0000256" key="10">
    <source>
        <dbReference type="ARBA" id="ARBA00022842"/>
    </source>
</evidence>
<gene>
    <name evidence="15" type="ORF">S03H2_29638</name>
</gene>
<dbReference type="InterPro" id="IPR011009">
    <property type="entry name" value="Kinase-like_dom_sf"/>
</dbReference>
<keyword evidence="6" id="KW-0479">Metal-binding</keyword>
<name>X1H8E9_9ZZZZ</name>
<dbReference type="PROSITE" id="PS00109">
    <property type="entry name" value="PROTEIN_KINASE_TYR"/>
    <property type="match status" value="1"/>
</dbReference>
<dbReference type="InterPro" id="IPR015285">
    <property type="entry name" value="RIO2_wHTH_N"/>
</dbReference>
<feature type="non-terminal residue" evidence="15">
    <location>
        <position position="1"/>
    </location>
</feature>